<evidence type="ECO:0000256" key="2">
    <source>
        <dbReference type="ARBA" id="ARBA00025483"/>
    </source>
</evidence>
<feature type="domain" description="Exonuclease" evidence="6">
    <location>
        <begin position="533"/>
        <end position="701"/>
    </location>
</feature>
<dbReference type="Gene3D" id="3.30.420.10">
    <property type="entry name" value="Ribonuclease H-like superfamily/Ribonuclease H"/>
    <property type="match status" value="1"/>
</dbReference>
<dbReference type="InterPro" id="IPR012337">
    <property type="entry name" value="RNaseH-like_sf"/>
</dbReference>
<comment type="function">
    <text evidence="2">DNA polymerase III is a complex, multichain enzyme responsible for most of the replicative synthesis in bacteria. The epsilon subunit contain the editing function and is a proofreading 3'-5' exonuclease.</text>
</comment>
<accession>A0ABU1KDR1</accession>
<dbReference type="PANTHER" id="PTHR30231">
    <property type="entry name" value="DNA POLYMERASE III SUBUNIT EPSILON"/>
    <property type="match status" value="1"/>
</dbReference>
<evidence type="ECO:0000313" key="8">
    <source>
        <dbReference type="Proteomes" id="UP001245370"/>
    </source>
</evidence>
<dbReference type="RefSeq" id="WP_281805719.1">
    <property type="nucleotide sequence ID" value="NZ_BSDO01000001.1"/>
</dbReference>
<evidence type="ECO:0000256" key="1">
    <source>
        <dbReference type="ARBA" id="ARBA00012417"/>
    </source>
</evidence>
<keyword evidence="5" id="KW-0812">Transmembrane</keyword>
<feature type="transmembrane region" description="Helical" evidence="5">
    <location>
        <begin position="12"/>
        <end position="35"/>
    </location>
</feature>
<gene>
    <name evidence="7" type="ORF">GGQ86_001428</name>
</gene>
<keyword evidence="5" id="KW-0472">Membrane</keyword>
<keyword evidence="7" id="KW-0808">Transferase</keyword>
<sequence>MRLPRGTGAVLAMLLPGLALALWLVLGAGFLLMALDGAARSALLGALAPVAESHGMVLVLWWVLFSAGAGLLARRFYVAHAEAPARLADAARVLAGDPSAPHVPAAGPAGLKALAEVVNDLAAQRRTLQDDMARLVAEASRDVAFQRDQLAALMAELEQSVVVLNLEGRILLYNARARTLFRRLFRTAGTAEGVSADPIGLGRSIHTVIDRALMDHARETVERLMGRGEARPSARFVTTTPLGHLVRVLLAPVRAEAGGAVTGQQITGFVLLLDDITDEYEARARQDRTLIDLNESARASLAAMQAALDMLDYPDLDASDRERFQAVVRDEVMGLGTRLSLAADATGDMGSRWPLQDMLGADLAAAAARRIAADTGHNVATDQVDADIWLSVDSFALIGALAFLAARVAEAEGGADPAFALRLTPAGGRVHLDLAFADARAATGGGGWQSTPMGGTSQLCVRDVVERHGGELWLERARAGTGACFRFLLPAASEGHAEAQAPAESRPAYFDFDLFAASAGSHASDDRLLSDLAYTVFDTETTGLDPAGGDEILQIGATRIVNGRILASECFDQLVDPGRSIPEAGIAVHGIRPEMVRGKPRIGEVLPAFHAFAAETVLVGHNVAFDMRFLTLKEETSGVAFDQPVLDTLLLAGLAHPGEESHSMEAIAGRLGVTVSGRHTALGDALVTADIFLKLLPLLRARGIRTLGEARAAAATSYYAKLKY</sequence>
<reference evidence="7 8" key="1">
    <citation type="submission" date="2023-07" db="EMBL/GenBank/DDBJ databases">
        <title>Genomic Encyclopedia of Type Strains, Phase IV (KMG-IV): sequencing the most valuable type-strain genomes for metagenomic binning, comparative biology and taxonomic classification.</title>
        <authorList>
            <person name="Goeker M."/>
        </authorList>
    </citation>
    <scope>NUCLEOTIDE SEQUENCE [LARGE SCALE GENOMIC DNA]</scope>
    <source>
        <strain evidence="7 8">DSM 338</strain>
    </source>
</reference>
<dbReference type="PANTHER" id="PTHR30231:SF41">
    <property type="entry name" value="DNA POLYMERASE III SUBUNIT EPSILON"/>
    <property type="match status" value="1"/>
</dbReference>
<dbReference type="GO" id="GO:0003887">
    <property type="term" value="F:DNA-directed DNA polymerase activity"/>
    <property type="evidence" value="ECO:0007669"/>
    <property type="project" value="UniProtKB-EC"/>
</dbReference>
<keyword evidence="4" id="KW-0175">Coiled coil</keyword>
<comment type="catalytic activity">
    <reaction evidence="3">
        <text>DNA(n) + a 2'-deoxyribonucleoside 5'-triphosphate = DNA(n+1) + diphosphate</text>
        <dbReference type="Rhea" id="RHEA:22508"/>
        <dbReference type="Rhea" id="RHEA-COMP:17339"/>
        <dbReference type="Rhea" id="RHEA-COMP:17340"/>
        <dbReference type="ChEBI" id="CHEBI:33019"/>
        <dbReference type="ChEBI" id="CHEBI:61560"/>
        <dbReference type="ChEBI" id="CHEBI:173112"/>
        <dbReference type="EC" id="2.7.7.7"/>
    </reaction>
</comment>
<dbReference type="SUPFAM" id="SSF53098">
    <property type="entry name" value="Ribonuclease H-like"/>
    <property type="match status" value="1"/>
</dbReference>
<keyword evidence="8" id="KW-1185">Reference proteome</keyword>
<dbReference type="EMBL" id="JAVDPY010000002">
    <property type="protein sequence ID" value="MDR6332964.1"/>
    <property type="molecule type" value="Genomic_DNA"/>
</dbReference>
<keyword evidence="7" id="KW-0548">Nucleotidyltransferase</keyword>
<evidence type="ECO:0000256" key="3">
    <source>
        <dbReference type="ARBA" id="ARBA00049244"/>
    </source>
</evidence>
<name>A0ABU1KDR1_XANFL</name>
<dbReference type="InterPro" id="IPR013520">
    <property type="entry name" value="Ribonucl_H"/>
</dbReference>
<evidence type="ECO:0000313" key="7">
    <source>
        <dbReference type="EMBL" id="MDR6332964.1"/>
    </source>
</evidence>
<dbReference type="InterPro" id="IPR006054">
    <property type="entry name" value="DnaQ"/>
</dbReference>
<feature type="coiled-coil region" evidence="4">
    <location>
        <begin position="111"/>
        <end position="167"/>
    </location>
</feature>
<evidence type="ECO:0000256" key="5">
    <source>
        <dbReference type="SAM" id="Phobius"/>
    </source>
</evidence>
<dbReference type="CDD" id="cd06127">
    <property type="entry name" value="DEDDh"/>
    <property type="match status" value="1"/>
</dbReference>
<dbReference type="GeneID" id="95761709"/>
<dbReference type="InterPro" id="IPR036397">
    <property type="entry name" value="RNaseH_sf"/>
</dbReference>
<protein>
    <recommendedName>
        <fullName evidence="1">DNA-directed DNA polymerase</fullName>
        <ecNumber evidence="1">2.7.7.7</ecNumber>
    </recommendedName>
</protein>
<evidence type="ECO:0000256" key="4">
    <source>
        <dbReference type="SAM" id="Coils"/>
    </source>
</evidence>
<proteinExistence type="predicted"/>
<organism evidence="7 8">
    <name type="scientific">Xanthobacter flavus</name>
    <dbReference type="NCBI Taxonomy" id="281"/>
    <lineage>
        <taxon>Bacteria</taxon>
        <taxon>Pseudomonadati</taxon>
        <taxon>Pseudomonadota</taxon>
        <taxon>Alphaproteobacteria</taxon>
        <taxon>Hyphomicrobiales</taxon>
        <taxon>Xanthobacteraceae</taxon>
        <taxon>Xanthobacter</taxon>
    </lineage>
</organism>
<dbReference type="Gene3D" id="3.30.450.20">
    <property type="entry name" value="PAS domain"/>
    <property type="match status" value="1"/>
</dbReference>
<feature type="transmembrane region" description="Helical" evidence="5">
    <location>
        <begin position="55"/>
        <end position="73"/>
    </location>
</feature>
<comment type="caution">
    <text evidence="7">The sequence shown here is derived from an EMBL/GenBank/DDBJ whole genome shotgun (WGS) entry which is preliminary data.</text>
</comment>
<dbReference type="NCBIfam" id="TIGR00573">
    <property type="entry name" value="dnaq"/>
    <property type="match status" value="1"/>
</dbReference>
<dbReference type="Proteomes" id="UP001245370">
    <property type="component" value="Unassembled WGS sequence"/>
</dbReference>
<dbReference type="Pfam" id="PF00929">
    <property type="entry name" value="RNase_T"/>
    <property type="match status" value="1"/>
</dbReference>
<dbReference type="SMART" id="SM00479">
    <property type="entry name" value="EXOIII"/>
    <property type="match status" value="1"/>
</dbReference>
<keyword evidence="5" id="KW-1133">Transmembrane helix</keyword>
<evidence type="ECO:0000259" key="6">
    <source>
        <dbReference type="SMART" id="SM00479"/>
    </source>
</evidence>
<dbReference type="EC" id="2.7.7.7" evidence="1"/>